<protein>
    <recommendedName>
        <fullName evidence="4">BURP domain-containing protein</fullName>
    </recommendedName>
</protein>
<dbReference type="HOGENOM" id="CLU_011822_5_0_1"/>
<dbReference type="Gramene" id="ERN06635">
    <property type="protein sequence ID" value="ERN06635"/>
    <property type="gene ID" value="AMTR_s00058p00173800"/>
</dbReference>
<evidence type="ECO:0000313" key="5">
    <source>
        <dbReference type="EMBL" id="ERN06635.1"/>
    </source>
</evidence>
<feature type="signal peptide" evidence="3">
    <location>
        <begin position="1"/>
        <end position="30"/>
    </location>
</feature>
<dbReference type="OMA" id="DQRNFTN"/>
<proteinExistence type="predicted"/>
<dbReference type="Pfam" id="PF03181">
    <property type="entry name" value="BURP"/>
    <property type="match status" value="1"/>
</dbReference>
<keyword evidence="1 3" id="KW-0732">Signal</keyword>
<keyword evidence="6" id="KW-1185">Reference proteome</keyword>
<evidence type="ECO:0000256" key="2">
    <source>
        <dbReference type="ARBA" id="ARBA00023180"/>
    </source>
</evidence>
<dbReference type="AlphaFoldDB" id="W1PHP8"/>
<dbReference type="InterPro" id="IPR004873">
    <property type="entry name" value="BURP_dom"/>
</dbReference>
<evidence type="ECO:0000256" key="3">
    <source>
        <dbReference type="SAM" id="SignalP"/>
    </source>
</evidence>
<evidence type="ECO:0000313" key="6">
    <source>
        <dbReference type="Proteomes" id="UP000017836"/>
    </source>
</evidence>
<dbReference type="PANTHER" id="PTHR31458">
    <property type="entry name" value="POLYGALACTURONASE 1 BETA-LIKE PROTEIN 2"/>
    <property type="match status" value="1"/>
</dbReference>
<dbReference type="Proteomes" id="UP000017836">
    <property type="component" value="Unassembled WGS sequence"/>
</dbReference>
<dbReference type="PROSITE" id="PS51277">
    <property type="entry name" value="BURP"/>
    <property type="match status" value="1"/>
</dbReference>
<reference evidence="6" key="1">
    <citation type="journal article" date="2013" name="Science">
        <title>The Amborella genome and the evolution of flowering plants.</title>
        <authorList>
            <consortium name="Amborella Genome Project"/>
        </authorList>
    </citation>
    <scope>NUCLEOTIDE SEQUENCE [LARGE SCALE GENOMIC DNA]</scope>
</reference>
<evidence type="ECO:0000256" key="1">
    <source>
        <dbReference type="ARBA" id="ARBA00022729"/>
    </source>
</evidence>
<dbReference type="EMBL" id="KI393888">
    <property type="protein sequence ID" value="ERN06635.1"/>
    <property type="molecule type" value="Genomic_DNA"/>
</dbReference>
<accession>W1PHP8</accession>
<dbReference type="InterPro" id="IPR051897">
    <property type="entry name" value="PG-associated_BURP"/>
</dbReference>
<keyword evidence="2" id="KW-0325">Glycoprotein</keyword>
<feature type="chain" id="PRO_5004808045" description="BURP domain-containing protein" evidence="3">
    <location>
        <begin position="31"/>
        <end position="583"/>
    </location>
</feature>
<evidence type="ECO:0000259" key="4">
    <source>
        <dbReference type="PROSITE" id="PS51277"/>
    </source>
</evidence>
<name>W1PHP8_AMBTC</name>
<feature type="domain" description="BURP" evidence="4">
    <location>
        <begin position="415"/>
        <end position="583"/>
    </location>
</feature>
<dbReference type="PANTHER" id="PTHR31458:SF2">
    <property type="entry name" value="POLYGALACTURONASE 1 BETA-LIKE PROTEIN 2"/>
    <property type="match status" value="1"/>
</dbReference>
<dbReference type="eggNOG" id="ENOG502QT2V">
    <property type="taxonomic scope" value="Eukaryota"/>
</dbReference>
<sequence length="583" mass="63362">MEKQKRKQSSSPPIVFFLLILSSSLVPALSTTSISPNPLSPRASVKRYWQSLLPNSPIPHFLLDKSSPLDHLHTAIFSNFIDKNSLSSHLSSFCQTAHLFCFPRQSLASHGRTDNFDFKKYTERNFSDYGTGAVGGTGGSFKNYSDSENVVAQTFVRYSRDATGHGDSFAHYSPDTNVFDGSFSGYGSGSVGKSSEFVNYAGDANVPELRFNVYSSDSTGREQRFASYSDNANAGDQGFKSYGKRGNGVPSSFTSYGKDSNVMGSTFVAYGESGNGANDSFVSYAESGNVPQNNFRSYGDSGNGAIESFIKYRDSANVGDDTFQSYGKGSNSGSASFSNYGKSFNEGSDLFKGYGEGANAQTVNFKGYAGDNTTFKDYVKKSATITFSQYTNSTPSESSAGSPQTSKWAVEPGKFFRQKLLTRGAILPMPDIRDSMPSRSFLPRSIAEKLPFSTESLPRLAAVFSTVEDSGMGKVLRKTLKECEREPSKGERRKCVTSIEGMMDFAVSILGKKASLKATESVNGWGREVELGEVRDLNVTEAVSCHQSLFPYLEKYVVGRGCNRLDLGQGWASLGPDTVFIPI</sequence>
<organism evidence="5 6">
    <name type="scientific">Amborella trichopoda</name>
    <dbReference type="NCBI Taxonomy" id="13333"/>
    <lineage>
        <taxon>Eukaryota</taxon>
        <taxon>Viridiplantae</taxon>
        <taxon>Streptophyta</taxon>
        <taxon>Embryophyta</taxon>
        <taxon>Tracheophyta</taxon>
        <taxon>Spermatophyta</taxon>
        <taxon>Magnoliopsida</taxon>
        <taxon>Amborellales</taxon>
        <taxon>Amborellaceae</taxon>
        <taxon>Amborella</taxon>
    </lineage>
</organism>
<gene>
    <name evidence="5" type="ORF">AMTR_s00058p00173800</name>
</gene>
<dbReference type="SMART" id="SM01045">
    <property type="entry name" value="BURP"/>
    <property type="match status" value="1"/>
</dbReference>